<keyword evidence="3" id="KW-1185">Reference proteome</keyword>
<protein>
    <recommendedName>
        <fullName evidence="1">Helix-turn-helix domain-containing protein</fullName>
    </recommendedName>
</protein>
<dbReference type="Proteomes" id="UP000632154">
    <property type="component" value="Unassembled WGS sequence"/>
</dbReference>
<feature type="domain" description="Helix-turn-helix" evidence="1">
    <location>
        <begin position="71"/>
        <end position="119"/>
    </location>
</feature>
<sequence length="141" mass="15566">MTFPVRQILGQQDQAIAREAQQLLKDVGVSLQVEGGKVVELPPTLTQVLGEVLEQLAAGQAVTILPTEQELTTQEAANLLGVSRPFFIEKILEAGKLPYHRIGKHRRIVLSDLLDYQQRDQAEREAIVAAMTANAQELDLD</sequence>
<organism evidence="2 3">
    <name type="scientific">Deinococcus piscis</name>
    <dbReference type="NCBI Taxonomy" id="394230"/>
    <lineage>
        <taxon>Bacteria</taxon>
        <taxon>Thermotogati</taxon>
        <taxon>Deinococcota</taxon>
        <taxon>Deinococci</taxon>
        <taxon>Deinococcales</taxon>
        <taxon>Deinococcaceae</taxon>
        <taxon>Deinococcus</taxon>
    </lineage>
</organism>
<dbReference type="NCBIfam" id="TIGR01764">
    <property type="entry name" value="excise"/>
    <property type="match status" value="1"/>
</dbReference>
<accession>A0ABQ3KBL5</accession>
<evidence type="ECO:0000313" key="3">
    <source>
        <dbReference type="Proteomes" id="UP000632154"/>
    </source>
</evidence>
<reference evidence="3" key="1">
    <citation type="journal article" date="2019" name="Int. J. Syst. Evol. Microbiol.">
        <title>The Global Catalogue of Microorganisms (GCM) 10K type strain sequencing project: providing services to taxonomists for standard genome sequencing and annotation.</title>
        <authorList>
            <consortium name="The Broad Institute Genomics Platform"/>
            <consortium name="The Broad Institute Genome Sequencing Center for Infectious Disease"/>
            <person name="Wu L."/>
            <person name="Ma J."/>
        </authorList>
    </citation>
    <scope>NUCLEOTIDE SEQUENCE [LARGE SCALE GENOMIC DNA]</scope>
    <source>
        <strain evidence="3">CGMCC 1.18439</strain>
    </source>
</reference>
<proteinExistence type="predicted"/>
<dbReference type="RefSeq" id="WP_189643759.1">
    <property type="nucleotide sequence ID" value="NZ_BNAL01000032.1"/>
</dbReference>
<name>A0ABQ3KBL5_9DEIO</name>
<dbReference type="InterPro" id="IPR041657">
    <property type="entry name" value="HTH_17"/>
</dbReference>
<dbReference type="Pfam" id="PF12728">
    <property type="entry name" value="HTH_17"/>
    <property type="match status" value="1"/>
</dbReference>
<gene>
    <name evidence="2" type="ORF">GCM10017783_21670</name>
</gene>
<dbReference type="InterPro" id="IPR010093">
    <property type="entry name" value="SinI_DNA-bd"/>
</dbReference>
<evidence type="ECO:0000313" key="2">
    <source>
        <dbReference type="EMBL" id="GHG08734.1"/>
    </source>
</evidence>
<comment type="caution">
    <text evidence="2">The sequence shown here is derived from an EMBL/GenBank/DDBJ whole genome shotgun (WGS) entry which is preliminary data.</text>
</comment>
<evidence type="ECO:0000259" key="1">
    <source>
        <dbReference type="Pfam" id="PF12728"/>
    </source>
</evidence>
<dbReference type="EMBL" id="BNAL01000032">
    <property type="protein sequence ID" value="GHG08734.1"/>
    <property type="molecule type" value="Genomic_DNA"/>
</dbReference>